<comment type="caution">
    <text evidence="2">The sequence shown here is derived from an EMBL/GenBank/DDBJ whole genome shotgun (WGS) entry which is preliminary data.</text>
</comment>
<feature type="domain" description="SnoaL-like" evidence="1">
    <location>
        <begin position="11"/>
        <end position="130"/>
    </location>
</feature>
<dbReference type="Proteomes" id="UP001247754">
    <property type="component" value="Unassembled WGS sequence"/>
</dbReference>
<protein>
    <submittedName>
        <fullName evidence="2">Nuclear transport factor 2 family protein</fullName>
    </submittedName>
</protein>
<dbReference type="Pfam" id="PF13577">
    <property type="entry name" value="SnoaL_4"/>
    <property type="match status" value="1"/>
</dbReference>
<sequence>MTDSLHARIQRVIDIEDIRTLMAKYCHGIDRKDEETFMGIWAADGAYMLPRGEARGTDEIRALVHRVWRQVPKCHHHITNPVIEVTGDTATAKTDVIYFRETDDGLLQLLSGGYDFAYARRDGLWKTTYLKFSSFVNVSPIFKDNIRG</sequence>
<evidence type="ECO:0000313" key="3">
    <source>
        <dbReference type="Proteomes" id="UP001247754"/>
    </source>
</evidence>
<dbReference type="Gene3D" id="3.10.450.50">
    <property type="match status" value="1"/>
</dbReference>
<dbReference type="CDD" id="cd00531">
    <property type="entry name" value="NTF2_like"/>
    <property type="match status" value="1"/>
</dbReference>
<keyword evidence="3" id="KW-1185">Reference proteome</keyword>
<name>A0ABU1FDC9_9RHOB</name>
<evidence type="ECO:0000259" key="1">
    <source>
        <dbReference type="Pfam" id="PF13577"/>
    </source>
</evidence>
<dbReference type="EMBL" id="JAVKPH010000037">
    <property type="protein sequence ID" value="MDR5654901.1"/>
    <property type="molecule type" value="Genomic_DNA"/>
</dbReference>
<proteinExistence type="predicted"/>
<dbReference type="RefSeq" id="WP_310459044.1">
    <property type="nucleotide sequence ID" value="NZ_JAVKPH010000037.1"/>
</dbReference>
<reference evidence="2 3" key="1">
    <citation type="submission" date="2023-09" db="EMBL/GenBank/DDBJ databases">
        <title>Xinfangfangia sedmenti sp. nov., isolated the sedment.</title>
        <authorList>
            <person name="Xu L."/>
        </authorList>
    </citation>
    <scope>NUCLEOTIDE SEQUENCE [LARGE SCALE GENOMIC DNA]</scope>
    <source>
        <strain evidence="2 3">LG-4</strain>
    </source>
</reference>
<dbReference type="InterPro" id="IPR032710">
    <property type="entry name" value="NTF2-like_dom_sf"/>
</dbReference>
<dbReference type="SUPFAM" id="SSF54427">
    <property type="entry name" value="NTF2-like"/>
    <property type="match status" value="1"/>
</dbReference>
<accession>A0ABU1FDC9</accession>
<organism evidence="2 3">
    <name type="scientific">Ruixingdingia sedimenti</name>
    <dbReference type="NCBI Taxonomy" id="3073604"/>
    <lineage>
        <taxon>Bacteria</taxon>
        <taxon>Pseudomonadati</taxon>
        <taxon>Pseudomonadota</taxon>
        <taxon>Alphaproteobacteria</taxon>
        <taxon>Rhodobacterales</taxon>
        <taxon>Paracoccaceae</taxon>
        <taxon>Ruixingdingia</taxon>
    </lineage>
</organism>
<dbReference type="InterPro" id="IPR037401">
    <property type="entry name" value="SnoaL-like"/>
</dbReference>
<evidence type="ECO:0000313" key="2">
    <source>
        <dbReference type="EMBL" id="MDR5654901.1"/>
    </source>
</evidence>
<gene>
    <name evidence="2" type="ORF">RGD00_20005</name>
</gene>